<protein>
    <submittedName>
        <fullName evidence="6">Uncharacterized protein</fullName>
    </submittedName>
</protein>
<accession>S8CS29</accession>
<dbReference type="Proteomes" id="UP000015453">
    <property type="component" value="Unassembled WGS sequence"/>
</dbReference>
<evidence type="ECO:0000313" key="6">
    <source>
        <dbReference type="EMBL" id="EPS69620.1"/>
    </source>
</evidence>
<evidence type="ECO:0000256" key="5">
    <source>
        <dbReference type="SAM" id="SignalP"/>
    </source>
</evidence>
<name>S8CS29_9LAMI</name>
<dbReference type="AlphaFoldDB" id="S8CS29"/>
<feature type="chain" id="PRO_5004549311" evidence="5">
    <location>
        <begin position="18"/>
        <end position="222"/>
    </location>
</feature>
<sequence length="222" mass="25092">LLLFILCAVSVFRFLRTGMVKLNAFVLLRRDLHTSWNAKEKQFIRNFFAGRVPCNVLVFGDGGGYSAIASMNAGGLTVILQDSRLRPTASHARVYGITYATAASEAYRLLRDSREEKKKKKNRDRSQLALRNLPPEVWDTPWDVVVVDGPKGDSPESPGRMASIYTAGLLARKKNSTTTHVVVHDTDRMIEKWFSREFLCEGNLVWSKGRFWDFRIVNPPGS</sequence>
<dbReference type="OrthoDB" id="1896682at2759"/>
<evidence type="ECO:0000256" key="4">
    <source>
        <dbReference type="ARBA" id="ARBA00023136"/>
    </source>
</evidence>
<feature type="non-terminal residue" evidence="6">
    <location>
        <position position="222"/>
    </location>
</feature>
<dbReference type="NCBIfam" id="TIGR01627">
    <property type="entry name" value="A_thal_3515"/>
    <property type="match status" value="1"/>
</dbReference>
<keyword evidence="2" id="KW-0812">Transmembrane</keyword>
<reference evidence="6 7" key="1">
    <citation type="journal article" date="2013" name="BMC Genomics">
        <title>The miniature genome of a carnivorous plant Genlisea aurea contains a low number of genes and short non-coding sequences.</title>
        <authorList>
            <person name="Leushkin E.V."/>
            <person name="Sutormin R.A."/>
            <person name="Nabieva E.R."/>
            <person name="Penin A.A."/>
            <person name="Kondrashov A.S."/>
            <person name="Logacheva M.D."/>
        </authorList>
    </citation>
    <scope>NUCLEOTIDE SEQUENCE [LARGE SCALE GENOMIC DNA]</scope>
</reference>
<proteinExistence type="predicted"/>
<gene>
    <name evidence="6" type="ORF">M569_05147</name>
</gene>
<evidence type="ECO:0000256" key="2">
    <source>
        <dbReference type="ARBA" id="ARBA00022692"/>
    </source>
</evidence>
<dbReference type="EMBL" id="AUSU01002045">
    <property type="protein sequence ID" value="EPS69620.1"/>
    <property type="molecule type" value="Genomic_DNA"/>
</dbReference>
<feature type="non-terminal residue" evidence="6">
    <location>
        <position position="1"/>
    </location>
</feature>
<comment type="caution">
    <text evidence="6">The sequence shown here is derived from an EMBL/GenBank/DDBJ whole genome shotgun (WGS) entry which is preliminary data.</text>
</comment>
<organism evidence="6 7">
    <name type="scientific">Genlisea aurea</name>
    <dbReference type="NCBI Taxonomy" id="192259"/>
    <lineage>
        <taxon>Eukaryota</taxon>
        <taxon>Viridiplantae</taxon>
        <taxon>Streptophyta</taxon>
        <taxon>Embryophyta</taxon>
        <taxon>Tracheophyta</taxon>
        <taxon>Spermatophyta</taxon>
        <taxon>Magnoliopsida</taxon>
        <taxon>eudicotyledons</taxon>
        <taxon>Gunneridae</taxon>
        <taxon>Pentapetalae</taxon>
        <taxon>asterids</taxon>
        <taxon>lamiids</taxon>
        <taxon>Lamiales</taxon>
        <taxon>Lentibulariaceae</taxon>
        <taxon>Genlisea</taxon>
    </lineage>
</organism>
<evidence type="ECO:0000256" key="1">
    <source>
        <dbReference type="ARBA" id="ARBA00004194"/>
    </source>
</evidence>
<feature type="signal peptide" evidence="5">
    <location>
        <begin position="1"/>
        <end position="17"/>
    </location>
</feature>
<dbReference type="Pfam" id="PF21729">
    <property type="entry name" value="IRX15_IRX15L_GXM"/>
    <property type="match status" value="1"/>
</dbReference>
<keyword evidence="4" id="KW-0472">Membrane</keyword>
<comment type="subcellular location">
    <subcellularLocation>
        <location evidence="1">Golgi apparatus membrane</location>
        <topology evidence="1">Single-pass membrane protein</topology>
    </subcellularLocation>
</comment>
<keyword evidence="5" id="KW-0732">Signal</keyword>
<keyword evidence="7" id="KW-1185">Reference proteome</keyword>
<evidence type="ECO:0000313" key="7">
    <source>
        <dbReference type="Proteomes" id="UP000015453"/>
    </source>
</evidence>
<dbReference type="GO" id="GO:0000139">
    <property type="term" value="C:Golgi membrane"/>
    <property type="evidence" value="ECO:0007669"/>
    <property type="project" value="UniProtKB-SubCell"/>
</dbReference>
<evidence type="ECO:0000256" key="3">
    <source>
        <dbReference type="ARBA" id="ARBA00022989"/>
    </source>
</evidence>
<dbReference type="GO" id="GO:0045492">
    <property type="term" value="P:xylan biosynthetic process"/>
    <property type="evidence" value="ECO:0007669"/>
    <property type="project" value="InterPro"/>
</dbReference>
<dbReference type="InterPro" id="IPR006514">
    <property type="entry name" value="IRX15/GXM/AGM"/>
</dbReference>
<dbReference type="PANTHER" id="PTHR31444">
    <property type="entry name" value="OS11G0490100 PROTEIN"/>
    <property type="match status" value="1"/>
</dbReference>
<keyword evidence="3" id="KW-1133">Transmembrane helix</keyword>